<organism evidence="1 2">
    <name type="scientific">Clostridium autoethanogenum</name>
    <dbReference type="NCBI Taxonomy" id="84023"/>
    <lineage>
        <taxon>Bacteria</taxon>
        <taxon>Bacillati</taxon>
        <taxon>Bacillota</taxon>
        <taxon>Clostridia</taxon>
        <taxon>Eubacteriales</taxon>
        <taxon>Clostridiaceae</taxon>
        <taxon>Clostridium</taxon>
    </lineage>
</organism>
<evidence type="ECO:0000313" key="1">
    <source>
        <dbReference type="EMBL" id="RMC97783.1"/>
    </source>
</evidence>
<proteinExistence type="predicted"/>
<accession>A0A3M0SHA9</accession>
<sequence length="309" mass="36181">MPRKKINNTKIKFWKLTINHISNNDCLSGEIYINNLDERTWYLIKDFYKLKIIDGQKGFYITLKNSWKGLIELLLSILYSKEGGKIVKLQADYNFVNAIRIDHEFNLMQKDCLKLGAILEKLYAPPSYRPMYIGSKYTNKNILQALTGLSKALNIDIRKSQVSVKVTDTGVRNYKSHRIKEMSDINTLICSIFRDVSNRGTAIVTSDTMKQLLNRYMVFVAHPMKTPQQMKEYNENEYDCTYPYKFLAYPILKRYEKQLIKYFPLCKASIEYYDQKTDKFEYAINNDKCFLDIGCDYIITDFISLGKCG</sequence>
<comment type="caution">
    <text evidence="1">The sequence shown here is derived from an EMBL/GenBank/DDBJ whole genome shotgun (WGS) entry which is preliminary data.</text>
</comment>
<reference evidence="1 2" key="1">
    <citation type="submission" date="2018-10" db="EMBL/GenBank/DDBJ databases">
        <title>Genome-centric metagenomics revealed C2 chemical producing, CO utilizing Clostridium with novel acetogenic gene cluster.</title>
        <authorList>
            <person name="Kang H."/>
            <person name="Park B."/>
            <person name="Choi I.G."/>
            <person name="Chang I.S."/>
        </authorList>
    </citation>
    <scope>NUCLEOTIDE SEQUENCE [LARGE SCALE GENOMIC DNA]</scope>
    <source>
        <strain evidence="1 2">H21-9</strain>
    </source>
</reference>
<name>A0A3M0SHA9_9CLOT</name>
<gene>
    <name evidence="1" type="ORF">D9O40_14225</name>
</gene>
<dbReference type="RefSeq" id="WP_122059795.1">
    <property type="nucleotide sequence ID" value="NZ_RFAQ01000053.1"/>
</dbReference>
<evidence type="ECO:0000313" key="2">
    <source>
        <dbReference type="Proteomes" id="UP000277999"/>
    </source>
</evidence>
<dbReference type="Proteomes" id="UP000277999">
    <property type="component" value="Unassembled WGS sequence"/>
</dbReference>
<protein>
    <submittedName>
        <fullName evidence="1">Uncharacterized protein</fullName>
    </submittedName>
</protein>
<dbReference type="EMBL" id="RFAQ01000053">
    <property type="protein sequence ID" value="RMC97783.1"/>
    <property type="molecule type" value="Genomic_DNA"/>
</dbReference>
<dbReference type="AlphaFoldDB" id="A0A3M0SHA9"/>